<reference evidence="2 3" key="1">
    <citation type="submission" date="2020-08" db="EMBL/GenBank/DDBJ databases">
        <title>Sequencing the genomes of 1000 actinobacteria strains.</title>
        <authorList>
            <person name="Klenk H.-P."/>
        </authorList>
    </citation>
    <scope>NUCLEOTIDE SEQUENCE [LARGE SCALE GENOMIC DNA]</scope>
    <source>
        <strain evidence="2 3">DSM 44551</strain>
    </source>
</reference>
<feature type="region of interest" description="Disordered" evidence="1">
    <location>
        <begin position="1"/>
        <end position="26"/>
    </location>
</feature>
<proteinExistence type="predicted"/>
<evidence type="ECO:0000313" key="2">
    <source>
        <dbReference type="EMBL" id="MBB5432318.1"/>
    </source>
</evidence>
<evidence type="ECO:0000313" key="3">
    <source>
        <dbReference type="Proteomes" id="UP000572635"/>
    </source>
</evidence>
<protein>
    <submittedName>
        <fullName evidence="2">Uncharacterized protein</fullName>
    </submittedName>
</protein>
<comment type="caution">
    <text evidence="2">The sequence shown here is derived from an EMBL/GenBank/DDBJ whole genome shotgun (WGS) entry which is preliminary data.</text>
</comment>
<dbReference type="AlphaFoldDB" id="A0A7W8QM46"/>
<organism evidence="2 3">
    <name type="scientific">Nocardiopsis composta</name>
    <dbReference type="NCBI Taxonomy" id="157465"/>
    <lineage>
        <taxon>Bacteria</taxon>
        <taxon>Bacillati</taxon>
        <taxon>Actinomycetota</taxon>
        <taxon>Actinomycetes</taxon>
        <taxon>Streptosporangiales</taxon>
        <taxon>Nocardiopsidaceae</taxon>
        <taxon>Nocardiopsis</taxon>
    </lineage>
</organism>
<sequence length="404" mass="42016">MTSSSAPTARPAGRPPAAADRPGARPCTVALLADAPPTGRVGDARARRFPLTGRTEGERASAFVEFAAAELEAGRKVVAVHPDWRSEPAFRAVRFARARGLTDGIAPVGLALPPLALSFLADQLAYLARFLPPGAVAAMAGELPHHMFAGACLHRVGGLSAPPASLTQHAGSFLPGSAFIAVCAPVRRVLTLRPGELAEDLPALPGAPLRVVSAAPDGKASPVFTDDLLPVLRPHSTDGAPEQPLAAEYWGSRRFTEFVAFSAHPEALTYAARTVRTVPCRWCGEHTAEPRCAFCGRTGHRVPPREPPLGGPPSLRLSPVPAPRTSPEDGPSPLTVPTGPLSAEERPAPAEPLLPLSRSAPPLREPAAPRTGPGGWLEPPPGLPMAPNGRRGAHPIAAPDAPAE</sequence>
<name>A0A7W8QM46_9ACTN</name>
<keyword evidence="3" id="KW-1185">Reference proteome</keyword>
<gene>
    <name evidence="2" type="ORF">HDA36_002402</name>
</gene>
<accession>A0A7W8QM46</accession>
<dbReference type="Proteomes" id="UP000572635">
    <property type="component" value="Unassembled WGS sequence"/>
</dbReference>
<evidence type="ECO:0000256" key="1">
    <source>
        <dbReference type="SAM" id="MobiDB-lite"/>
    </source>
</evidence>
<dbReference type="RefSeq" id="WP_184391900.1">
    <property type="nucleotide sequence ID" value="NZ_BAAAJD010000042.1"/>
</dbReference>
<feature type="region of interest" description="Disordered" evidence="1">
    <location>
        <begin position="294"/>
        <end position="404"/>
    </location>
</feature>
<dbReference type="EMBL" id="JACHDB010000001">
    <property type="protein sequence ID" value="MBB5432318.1"/>
    <property type="molecule type" value="Genomic_DNA"/>
</dbReference>
<feature type="compositionally biased region" description="Low complexity" evidence="1">
    <location>
        <begin position="351"/>
        <end position="366"/>
    </location>
</feature>